<organism evidence="2 3">
    <name type="scientific">Lottia gigantea</name>
    <name type="common">Giant owl limpet</name>
    <dbReference type="NCBI Taxonomy" id="225164"/>
    <lineage>
        <taxon>Eukaryota</taxon>
        <taxon>Metazoa</taxon>
        <taxon>Spiralia</taxon>
        <taxon>Lophotrochozoa</taxon>
        <taxon>Mollusca</taxon>
        <taxon>Gastropoda</taxon>
        <taxon>Patellogastropoda</taxon>
        <taxon>Lottioidea</taxon>
        <taxon>Lottiidae</taxon>
        <taxon>Lottia</taxon>
    </lineage>
</organism>
<dbReference type="EMBL" id="KB202518">
    <property type="protein sequence ID" value="ESO89921.1"/>
    <property type="molecule type" value="Genomic_DNA"/>
</dbReference>
<proteinExistence type="predicted"/>
<evidence type="ECO:0000256" key="1">
    <source>
        <dbReference type="SAM" id="Coils"/>
    </source>
</evidence>
<feature type="coiled-coil region" evidence="1">
    <location>
        <begin position="136"/>
        <end position="163"/>
    </location>
</feature>
<dbReference type="Proteomes" id="UP000030746">
    <property type="component" value="Unassembled WGS sequence"/>
</dbReference>
<feature type="coiled-coil region" evidence="1">
    <location>
        <begin position="5"/>
        <end position="78"/>
    </location>
</feature>
<evidence type="ECO:0000313" key="2">
    <source>
        <dbReference type="EMBL" id="ESO89921.1"/>
    </source>
</evidence>
<protein>
    <submittedName>
        <fullName evidence="2">Uncharacterized protein</fullName>
    </submittedName>
</protein>
<dbReference type="STRING" id="225164.V4A9G2"/>
<dbReference type="KEGG" id="lgi:LOTGIDRAFT_234038"/>
<reference evidence="2 3" key="1">
    <citation type="journal article" date="2013" name="Nature">
        <title>Insights into bilaterian evolution from three spiralian genomes.</title>
        <authorList>
            <person name="Simakov O."/>
            <person name="Marletaz F."/>
            <person name="Cho S.J."/>
            <person name="Edsinger-Gonzales E."/>
            <person name="Havlak P."/>
            <person name="Hellsten U."/>
            <person name="Kuo D.H."/>
            <person name="Larsson T."/>
            <person name="Lv J."/>
            <person name="Arendt D."/>
            <person name="Savage R."/>
            <person name="Osoegawa K."/>
            <person name="de Jong P."/>
            <person name="Grimwood J."/>
            <person name="Chapman J.A."/>
            <person name="Shapiro H."/>
            <person name="Aerts A."/>
            <person name="Otillar R.P."/>
            <person name="Terry A.Y."/>
            <person name="Boore J.L."/>
            <person name="Grigoriev I.V."/>
            <person name="Lindberg D.R."/>
            <person name="Seaver E.C."/>
            <person name="Weisblat D.A."/>
            <person name="Putnam N.H."/>
            <person name="Rokhsar D.S."/>
        </authorList>
    </citation>
    <scope>NUCLEOTIDE SEQUENCE [LARGE SCALE GENOMIC DNA]</scope>
</reference>
<dbReference type="CTD" id="20249429"/>
<keyword evidence="1" id="KW-0175">Coiled coil</keyword>
<keyword evidence="3" id="KW-1185">Reference proteome</keyword>
<sequence>MSHTKSALIDEKNELQQRVNELEDKYSSVQSKLAKAAVIFKKYKKRSHKTTENLQDSVQILEAKNQELELEKQALQKCVPPEVHNKLKKQWKDLYRRHQEFRAILLPNIDHVSIGEKSFAVARIQDSTLNLSGEFEQQHQEDLKMLKKRLDQLDDNQKQQLEELHDIAHSTLINNKHDTTEKADDEK</sequence>
<dbReference type="AlphaFoldDB" id="V4A9G2"/>
<gene>
    <name evidence="2" type="ORF">LOTGIDRAFT_234038</name>
</gene>
<accession>V4A9G2</accession>
<evidence type="ECO:0000313" key="3">
    <source>
        <dbReference type="Proteomes" id="UP000030746"/>
    </source>
</evidence>
<name>V4A9G2_LOTGI</name>
<dbReference type="GeneID" id="20249429"/>
<dbReference type="RefSeq" id="XP_009059394.1">
    <property type="nucleotide sequence ID" value="XM_009061146.1"/>
</dbReference>
<dbReference type="HOGENOM" id="CLU_1449268_0_0_1"/>
<dbReference type="OrthoDB" id="311279at2759"/>